<gene>
    <name evidence="12" type="ORF">GSLYS_00007490001</name>
</gene>
<keyword evidence="6" id="KW-0175">Coiled coil</keyword>
<comment type="similarity">
    <text evidence="9">Belongs to the universal ribosomal protein uL1 family. Highly divergent.</text>
</comment>
<dbReference type="AlphaFoldDB" id="A0AAV2HJB6"/>
<dbReference type="InterPro" id="IPR028364">
    <property type="entry name" value="Ribosomal_uL1/biogenesis"/>
</dbReference>
<sequence length="334" mass="37246">MASIQLNKAKISKAVEVLQEVVKSAEKKDSLLEELDIFQMQVCLKKIPHKEKSIKLILPHALQRPDLDVCLFVKDLNREERDYESTVRHFQDLLKKNGVNAVTDIIPLKSLKTEYKPYEAKRNLSNAYDIFLADARIIRLLPTYLGKHFYGKKKTPVQVNLQIKNLSKEIDEAIGSSRCIISSKGASSTTVVGQLQMAPADITENIIAAVDQIAAAVGGGASNIKQLNLKSRTSMSVPIYISDGGPQDIAIPKEKSNKGDVEAEEISTLFGAKVKVYPNGKIMVIRDGEEQKKESVKRKRISKERGNKKRKTVTSTYKPKGTKKPKSRKMLKSS</sequence>
<dbReference type="SUPFAM" id="SSF56808">
    <property type="entry name" value="Ribosomal protein L1"/>
    <property type="match status" value="1"/>
</dbReference>
<evidence type="ECO:0000256" key="4">
    <source>
        <dbReference type="ARBA" id="ARBA00022843"/>
    </source>
</evidence>
<keyword evidence="13" id="KW-1185">Reference proteome</keyword>
<keyword evidence="3" id="KW-0597">Phosphoprotein</keyword>
<dbReference type="FunFam" id="3.40.50.790:FF:000004">
    <property type="entry name" value="Ribosomal L1 domain-containing 1-like 1"/>
    <property type="match status" value="1"/>
</dbReference>
<evidence type="ECO:0000256" key="5">
    <source>
        <dbReference type="ARBA" id="ARBA00022990"/>
    </source>
</evidence>
<feature type="compositionally biased region" description="Basic residues" evidence="11">
    <location>
        <begin position="320"/>
        <end position="334"/>
    </location>
</feature>
<comment type="subcellular location">
    <subcellularLocation>
        <location evidence="1">Nucleus</location>
        <location evidence="1">Nucleolus</location>
    </subcellularLocation>
</comment>
<keyword evidence="7" id="KW-0539">Nucleus</keyword>
<dbReference type="Gene3D" id="3.40.50.790">
    <property type="match status" value="1"/>
</dbReference>
<evidence type="ECO:0000256" key="8">
    <source>
        <dbReference type="ARBA" id="ARBA00054167"/>
    </source>
</evidence>
<feature type="compositionally biased region" description="Basic residues" evidence="11">
    <location>
        <begin position="295"/>
        <end position="312"/>
    </location>
</feature>
<dbReference type="InterPro" id="IPR016095">
    <property type="entry name" value="Ribosomal_uL1_3-a/b-sand"/>
</dbReference>
<evidence type="ECO:0000256" key="9">
    <source>
        <dbReference type="ARBA" id="ARBA00061550"/>
    </source>
</evidence>
<proteinExistence type="inferred from homology"/>
<evidence type="ECO:0000256" key="7">
    <source>
        <dbReference type="ARBA" id="ARBA00023242"/>
    </source>
</evidence>
<dbReference type="Pfam" id="PF00687">
    <property type="entry name" value="Ribosomal_L1"/>
    <property type="match status" value="1"/>
</dbReference>
<dbReference type="Proteomes" id="UP001497497">
    <property type="component" value="Unassembled WGS sequence"/>
</dbReference>
<dbReference type="EMBL" id="CAXITT010000145">
    <property type="protein sequence ID" value="CAL1533530.1"/>
    <property type="molecule type" value="Genomic_DNA"/>
</dbReference>
<dbReference type="InterPro" id="IPR050257">
    <property type="entry name" value="eL8/uL1-like"/>
</dbReference>
<keyword evidence="4" id="KW-0832">Ubl conjugation</keyword>
<name>A0AAV2HJB6_LYMST</name>
<accession>A0AAV2HJB6</accession>
<dbReference type="InterPro" id="IPR023674">
    <property type="entry name" value="Ribosomal_uL1-like"/>
</dbReference>
<dbReference type="GO" id="GO:0005730">
    <property type="term" value="C:nucleolus"/>
    <property type="evidence" value="ECO:0007669"/>
    <property type="project" value="UniProtKB-SubCell"/>
</dbReference>
<evidence type="ECO:0000313" key="13">
    <source>
        <dbReference type="Proteomes" id="UP001497497"/>
    </source>
</evidence>
<comment type="function">
    <text evidence="8">Regulates cellular senescence through inhibition of PTEN translation. Acts as a pro-apoptotic regulator in response to DNA damage.</text>
</comment>
<dbReference type="GO" id="GO:0003723">
    <property type="term" value="F:RNA binding"/>
    <property type="evidence" value="ECO:0007669"/>
    <property type="project" value="InterPro"/>
</dbReference>
<evidence type="ECO:0000256" key="11">
    <source>
        <dbReference type="SAM" id="MobiDB-lite"/>
    </source>
</evidence>
<keyword evidence="2" id="KW-1017">Isopeptide bond</keyword>
<protein>
    <recommendedName>
        <fullName evidence="10">Ribosomal L1 domain-containing protein 1</fullName>
    </recommendedName>
</protein>
<evidence type="ECO:0000313" key="12">
    <source>
        <dbReference type="EMBL" id="CAL1533530.1"/>
    </source>
</evidence>
<feature type="region of interest" description="Disordered" evidence="11">
    <location>
        <begin position="289"/>
        <end position="334"/>
    </location>
</feature>
<evidence type="ECO:0000256" key="10">
    <source>
        <dbReference type="ARBA" id="ARBA00070787"/>
    </source>
</evidence>
<comment type="caution">
    <text evidence="12">The sequence shown here is derived from an EMBL/GenBank/DDBJ whole genome shotgun (WGS) entry which is preliminary data.</text>
</comment>
<keyword evidence="5" id="KW-0007">Acetylation</keyword>
<evidence type="ECO:0000256" key="6">
    <source>
        <dbReference type="ARBA" id="ARBA00023054"/>
    </source>
</evidence>
<dbReference type="CDD" id="cd00403">
    <property type="entry name" value="Ribosomal_L1"/>
    <property type="match status" value="1"/>
</dbReference>
<evidence type="ECO:0000256" key="1">
    <source>
        <dbReference type="ARBA" id="ARBA00004604"/>
    </source>
</evidence>
<organism evidence="12 13">
    <name type="scientific">Lymnaea stagnalis</name>
    <name type="common">Great pond snail</name>
    <name type="synonym">Helix stagnalis</name>
    <dbReference type="NCBI Taxonomy" id="6523"/>
    <lineage>
        <taxon>Eukaryota</taxon>
        <taxon>Metazoa</taxon>
        <taxon>Spiralia</taxon>
        <taxon>Lophotrochozoa</taxon>
        <taxon>Mollusca</taxon>
        <taxon>Gastropoda</taxon>
        <taxon>Heterobranchia</taxon>
        <taxon>Euthyneura</taxon>
        <taxon>Panpulmonata</taxon>
        <taxon>Hygrophila</taxon>
        <taxon>Lymnaeoidea</taxon>
        <taxon>Lymnaeidae</taxon>
        <taxon>Lymnaea</taxon>
    </lineage>
</organism>
<evidence type="ECO:0000256" key="3">
    <source>
        <dbReference type="ARBA" id="ARBA00022553"/>
    </source>
</evidence>
<dbReference type="PANTHER" id="PTHR23105">
    <property type="entry name" value="RIBOSOMAL PROTEIN L7AE FAMILY MEMBER"/>
    <property type="match status" value="1"/>
</dbReference>
<reference evidence="12 13" key="1">
    <citation type="submission" date="2024-04" db="EMBL/GenBank/DDBJ databases">
        <authorList>
            <consortium name="Genoscope - CEA"/>
            <person name="William W."/>
        </authorList>
    </citation>
    <scope>NUCLEOTIDE SEQUENCE [LARGE SCALE GENOMIC DNA]</scope>
</reference>
<evidence type="ECO:0000256" key="2">
    <source>
        <dbReference type="ARBA" id="ARBA00022499"/>
    </source>
</evidence>